<feature type="transmembrane region" description="Helical" evidence="12">
    <location>
        <begin position="106"/>
        <end position="124"/>
    </location>
</feature>
<dbReference type="InterPro" id="IPR043130">
    <property type="entry name" value="CDP-OH_PTrfase_TM_dom"/>
</dbReference>
<dbReference type="Pfam" id="PF01066">
    <property type="entry name" value="CDP-OH_P_transf"/>
    <property type="match status" value="1"/>
</dbReference>
<organism evidence="13 14">
    <name type="scientific">Agrococcus citreus</name>
    <dbReference type="NCBI Taxonomy" id="84643"/>
    <lineage>
        <taxon>Bacteria</taxon>
        <taxon>Bacillati</taxon>
        <taxon>Actinomycetota</taxon>
        <taxon>Actinomycetes</taxon>
        <taxon>Micrococcales</taxon>
        <taxon>Microbacteriaceae</taxon>
        <taxon>Agrococcus</taxon>
    </lineage>
</organism>
<dbReference type="PANTHER" id="PTHR14269">
    <property type="entry name" value="CDP-DIACYLGLYCEROL--GLYCEROL-3-PHOSPHATE 3-PHOSPHATIDYLTRANSFERASE-RELATED"/>
    <property type="match status" value="1"/>
</dbReference>
<evidence type="ECO:0000256" key="6">
    <source>
        <dbReference type="ARBA" id="ARBA00022989"/>
    </source>
</evidence>
<evidence type="ECO:0000256" key="4">
    <source>
        <dbReference type="ARBA" id="ARBA00022679"/>
    </source>
</evidence>
<comment type="caution">
    <text evidence="13">The sequence shown here is derived from an EMBL/GenBank/DDBJ whole genome shotgun (WGS) entry which is preliminary data.</text>
</comment>
<evidence type="ECO:0000256" key="5">
    <source>
        <dbReference type="ARBA" id="ARBA00022692"/>
    </source>
</evidence>
<evidence type="ECO:0000313" key="14">
    <source>
        <dbReference type="Proteomes" id="UP001501266"/>
    </source>
</evidence>
<reference evidence="14" key="1">
    <citation type="journal article" date="2019" name="Int. J. Syst. Evol. Microbiol.">
        <title>The Global Catalogue of Microorganisms (GCM) 10K type strain sequencing project: providing services to taxonomists for standard genome sequencing and annotation.</title>
        <authorList>
            <consortium name="The Broad Institute Genomics Platform"/>
            <consortium name="The Broad Institute Genome Sequencing Center for Infectious Disease"/>
            <person name="Wu L."/>
            <person name="Ma J."/>
        </authorList>
    </citation>
    <scope>NUCLEOTIDE SEQUENCE [LARGE SCALE GENOMIC DNA]</scope>
    <source>
        <strain evidence="14">JCM 12398</strain>
    </source>
</reference>
<evidence type="ECO:0000313" key="13">
    <source>
        <dbReference type="EMBL" id="GAA1420686.1"/>
    </source>
</evidence>
<keyword evidence="8 12" id="KW-0472">Membrane</keyword>
<dbReference type="InterPro" id="IPR000462">
    <property type="entry name" value="CDP-OH_P_trans"/>
</dbReference>
<keyword evidence="14" id="KW-1185">Reference proteome</keyword>
<dbReference type="PANTHER" id="PTHR14269:SF62">
    <property type="entry name" value="CDP-DIACYLGLYCEROL--GLYCEROL-3-PHOSPHATE 3-PHOSPHATIDYLTRANSFERASE 1, CHLOROPLASTIC"/>
    <property type="match status" value="1"/>
</dbReference>
<dbReference type="InterPro" id="IPR050324">
    <property type="entry name" value="CDP-alcohol_PTase-I"/>
</dbReference>
<name>A0ABP4JJJ3_9MICO</name>
<keyword evidence="6 12" id="KW-1133">Transmembrane helix</keyword>
<keyword evidence="9" id="KW-0594">Phospholipid biosynthesis</keyword>
<sequence>MALTPARERDPNDPYFQRVFTVANAITLVRFALLVPVCWLVVTGADGSWAPVILLAVWASTDWIDGVLARALHQESRLGEVLDPIADRIGIIGVTLSLAIAGVVDWWILAVIFGMDVLAVVFAGREARDGSIHVSWLGKIRTALLLVAIVVLLLGHTVLPGAMPVGVMLMLLGTGLHIVAAIDYMLKARRLRLVQTGPTAASGTASDAASTTPGEAR</sequence>
<keyword evidence="3" id="KW-0444">Lipid biosynthesis</keyword>
<comment type="similarity">
    <text evidence="2 11">Belongs to the CDP-alcohol phosphatidyltransferase class-I family.</text>
</comment>
<evidence type="ECO:0000256" key="8">
    <source>
        <dbReference type="ARBA" id="ARBA00023136"/>
    </source>
</evidence>
<evidence type="ECO:0000256" key="2">
    <source>
        <dbReference type="ARBA" id="ARBA00010441"/>
    </source>
</evidence>
<keyword evidence="7" id="KW-0443">Lipid metabolism</keyword>
<evidence type="ECO:0000256" key="1">
    <source>
        <dbReference type="ARBA" id="ARBA00004141"/>
    </source>
</evidence>
<protein>
    <submittedName>
        <fullName evidence="13">CDP-alcohol phosphatidyltransferase family protein</fullName>
    </submittedName>
</protein>
<dbReference type="EMBL" id="BAAAKK010000002">
    <property type="protein sequence ID" value="GAA1420686.1"/>
    <property type="molecule type" value="Genomic_DNA"/>
</dbReference>
<dbReference type="InterPro" id="IPR048254">
    <property type="entry name" value="CDP_ALCOHOL_P_TRANSF_CS"/>
</dbReference>
<gene>
    <name evidence="13" type="ORF">GCM10009640_10400</name>
</gene>
<feature type="transmembrane region" description="Helical" evidence="12">
    <location>
        <begin position="21"/>
        <end position="42"/>
    </location>
</feature>
<keyword evidence="4 11" id="KW-0808">Transferase</keyword>
<evidence type="ECO:0000256" key="3">
    <source>
        <dbReference type="ARBA" id="ARBA00022516"/>
    </source>
</evidence>
<proteinExistence type="inferred from homology"/>
<dbReference type="RefSeq" id="WP_343918109.1">
    <property type="nucleotide sequence ID" value="NZ_BAAAKK010000002.1"/>
</dbReference>
<feature type="transmembrane region" description="Helical" evidence="12">
    <location>
        <begin position="165"/>
        <end position="186"/>
    </location>
</feature>
<dbReference type="PROSITE" id="PS00379">
    <property type="entry name" value="CDP_ALCOHOL_P_TRANSF"/>
    <property type="match status" value="1"/>
</dbReference>
<evidence type="ECO:0000256" key="7">
    <source>
        <dbReference type="ARBA" id="ARBA00023098"/>
    </source>
</evidence>
<keyword evidence="5 12" id="KW-0812">Transmembrane</keyword>
<evidence type="ECO:0000256" key="11">
    <source>
        <dbReference type="RuleBase" id="RU003750"/>
    </source>
</evidence>
<evidence type="ECO:0000256" key="12">
    <source>
        <dbReference type="SAM" id="Phobius"/>
    </source>
</evidence>
<evidence type="ECO:0000256" key="10">
    <source>
        <dbReference type="ARBA" id="ARBA00023264"/>
    </source>
</evidence>
<dbReference type="Gene3D" id="1.20.120.1760">
    <property type="match status" value="1"/>
</dbReference>
<keyword evidence="10" id="KW-1208">Phospholipid metabolism</keyword>
<feature type="transmembrane region" description="Helical" evidence="12">
    <location>
        <begin position="136"/>
        <end position="159"/>
    </location>
</feature>
<evidence type="ECO:0000256" key="9">
    <source>
        <dbReference type="ARBA" id="ARBA00023209"/>
    </source>
</evidence>
<dbReference type="Proteomes" id="UP001501266">
    <property type="component" value="Unassembled WGS sequence"/>
</dbReference>
<comment type="subcellular location">
    <subcellularLocation>
        <location evidence="1">Membrane</location>
        <topology evidence="1">Multi-pass membrane protein</topology>
    </subcellularLocation>
</comment>
<accession>A0ABP4JJJ3</accession>